<gene>
    <name evidence="13" type="ORF">SAMN05216266_10615</name>
</gene>
<keyword evidence="8" id="KW-0624">Polysaccharide degradation</keyword>
<feature type="binding site" evidence="10">
    <location>
        <position position="137"/>
    </location>
    <ligand>
        <name>substrate</name>
    </ligand>
</feature>
<evidence type="ECO:0000256" key="5">
    <source>
        <dbReference type="ARBA" id="ARBA00023001"/>
    </source>
</evidence>
<evidence type="ECO:0000256" key="11">
    <source>
        <dbReference type="PROSITE-ProRule" id="PRU10055"/>
    </source>
</evidence>
<dbReference type="GO" id="GO:0030245">
    <property type="term" value="P:cellulose catabolic process"/>
    <property type="evidence" value="ECO:0007669"/>
    <property type="project" value="UniProtKB-KW"/>
</dbReference>
<sequence>MSVSVIPDEAESNARATKSPLRFPDGFLWGTATAAFQVEGSTTADGRSQSIWDSFCARPGAVRDGDTGEPAADHYRRMEEDVRLMAELGLPAYRFSISWPRVRPDAGPVNRAGLDFYERLMDTLLANGITPWPTLYHWDLPQALEDRGGWADRDTAYRFAEYADTVLAALGDRATAWTTLNEPWCSAFLGYGSGRHAPGRTEPAAAVAAGHHLLLAHGLGLERIRAHAPHAEAGVTLNLFPVRPALPGDADDLEAVRRVDGLQNRFFLDPLLRGGYPEDVLADLAPFGLADRIEDDDSRKIAAPLDFLGVNYYRDLHVSARSDAESGSPSEWVGAEHVSFPRRDLPRTDSGWEINPGGLTALLLALDRDYAVPPLYITENGVAFPDRLGADGTVLDHDRVEFLQTHLRAAHSALEHGVDLRGYFYWSLLDNFEWAEGYAKRFGLVHVDYATQRRTPKLSANWYAGVVADNGLGTGSEAR</sequence>
<feature type="binding site" evidence="10">
    <location>
        <position position="313"/>
    </location>
    <ligand>
        <name>substrate</name>
    </ligand>
</feature>
<feature type="binding site" evidence="10">
    <location>
        <position position="37"/>
    </location>
    <ligand>
        <name>substrate</name>
    </ligand>
</feature>
<feature type="active site" description="Nucleophile" evidence="9 11">
    <location>
        <position position="379"/>
    </location>
</feature>
<dbReference type="GO" id="GO:0005829">
    <property type="term" value="C:cytosol"/>
    <property type="evidence" value="ECO:0007669"/>
    <property type="project" value="TreeGrafter"/>
</dbReference>
<dbReference type="InterPro" id="IPR018120">
    <property type="entry name" value="Glyco_hydro_1_AS"/>
</dbReference>
<accession>A0A1I0Z1D1</accession>
<feature type="active site" description="Proton donor" evidence="9">
    <location>
        <position position="182"/>
    </location>
</feature>
<feature type="binding site" evidence="10">
    <location>
        <begin position="433"/>
        <end position="434"/>
    </location>
    <ligand>
        <name>substrate</name>
    </ligand>
</feature>
<dbReference type="InterPro" id="IPR001360">
    <property type="entry name" value="Glyco_hydro_1"/>
</dbReference>
<feature type="binding site" evidence="10">
    <location>
        <position position="181"/>
    </location>
    <ligand>
        <name>substrate</name>
    </ligand>
</feature>
<evidence type="ECO:0000256" key="9">
    <source>
        <dbReference type="PIRSR" id="PIRSR617736-1"/>
    </source>
</evidence>
<dbReference type="Proteomes" id="UP000243799">
    <property type="component" value="Unassembled WGS sequence"/>
</dbReference>
<evidence type="ECO:0000256" key="8">
    <source>
        <dbReference type="ARBA" id="ARBA00023326"/>
    </source>
</evidence>
<dbReference type="SUPFAM" id="SSF51445">
    <property type="entry name" value="(Trans)glycosidases"/>
    <property type="match status" value="1"/>
</dbReference>
<dbReference type="NCBIfam" id="TIGR03356">
    <property type="entry name" value="BGL"/>
    <property type="match status" value="1"/>
</dbReference>
<dbReference type="PANTHER" id="PTHR10353:SF36">
    <property type="entry name" value="LP05116P"/>
    <property type="match status" value="1"/>
</dbReference>
<dbReference type="FunFam" id="3.20.20.80:FF:000004">
    <property type="entry name" value="Beta-glucosidase 6-phospho-beta-glucosidase"/>
    <property type="match status" value="1"/>
</dbReference>
<proteinExistence type="inferred from homology"/>
<dbReference type="Pfam" id="PF00232">
    <property type="entry name" value="Glyco_hydro_1"/>
    <property type="match status" value="1"/>
</dbReference>
<evidence type="ECO:0000256" key="1">
    <source>
        <dbReference type="ARBA" id="ARBA00000448"/>
    </source>
</evidence>
<protein>
    <recommendedName>
        <fullName evidence="3 12">Beta-glucosidase</fullName>
        <ecNumber evidence="3 12">3.2.1.21</ecNumber>
    </recommendedName>
</protein>
<evidence type="ECO:0000256" key="3">
    <source>
        <dbReference type="ARBA" id="ARBA00012744"/>
    </source>
</evidence>
<comment type="catalytic activity">
    <reaction evidence="1 12">
        <text>Hydrolysis of terminal, non-reducing beta-D-glucosyl residues with release of beta-D-glucose.</text>
        <dbReference type="EC" id="3.2.1.21"/>
    </reaction>
</comment>
<evidence type="ECO:0000256" key="4">
    <source>
        <dbReference type="ARBA" id="ARBA00022801"/>
    </source>
</evidence>
<evidence type="ECO:0000313" key="13">
    <source>
        <dbReference type="EMBL" id="SFB19117.1"/>
    </source>
</evidence>
<dbReference type="InterPro" id="IPR033132">
    <property type="entry name" value="GH_1_N_CS"/>
</dbReference>
<dbReference type="Gene3D" id="3.20.20.80">
    <property type="entry name" value="Glycosidases"/>
    <property type="match status" value="1"/>
</dbReference>
<dbReference type="EMBL" id="FOKG01000006">
    <property type="protein sequence ID" value="SFB19117.1"/>
    <property type="molecule type" value="Genomic_DNA"/>
</dbReference>
<evidence type="ECO:0000313" key="14">
    <source>
        <dbReference type="Proteomes" id="UP000243799"/>
    </source>
</evidence>
<evidence type="ECO:0000256" key="10">
    <source>
        <dbReference type="PIRSR" id="PIRSR617736-2"/>
    </source>
</evidence>
<keyword evidence="6" id="KW-0119">Carbohydrate metabolism</keyword>
<evidence type="ECO:0000256" key="12">
    <source>
        <dbReference type="RuleBase" id="RU361175"/>
    </source>
</evidence>
<keyword evidence="14" id="KW-1185">Reference proteome</keyword>
<keyword evidence="7 12" id="KW-0326">Glycosidase</keyword>
<dbReference type="AlphaFoldDB" id="A0A1I0Z1D1"/>
<feature type="binding site" evidence="10">
    <location>
        <position position="426"/>
    </location>
    <ligand>
        <name>substrate</name>
    </ligand>
</feature>
<dbReference type="OrthoDB" id="9765195at2"/>
<reference evidence="14" key="1">
    <citation type="submission" date="2016-10" db="EMBL/GenBank/DDBJ databases">
        <authorList>
            <person name="Varghese N."/>
            <person name="Submissions S."/>
        </authorList>
    </citation>
    <scope>NUCLEOTIDE SEQUENCE [LARGE SCALE GENOMIC DNA]</scope>
    <source>
        <strain evidence="14">CGMCC 4.3568</strain>
    </source>
</reference>
<comment type="similarity">
    <text evidence="2 12">Belongs to the glycosyl hydrolase 1 family.</text>
</comment>
<keyword evidence="4 12" id="KW-0378">Hydrolase</keyword>
<dbReference type="PROSITE" id="PS00653">
    <property type="entry name" value="GLYCOSYL_HYDROL_F1_2"/>
    <property type="match status" value="1"/>
</dbReference>
<dbReference type="InterPro" id="IPR017853">
    <property type="entry name" value="GH"/>
</dbReference>
<dbReference type="STRING" id="490629.SAMN05216266_10615"/>
<keyword evidence="5" id="KW-0136">Cellulose degradation</keyword>
<evidence type="ECO:0000256" key="6">
    <source>
        <dbReference type="ARBA" id="ARBA00023277"/>
    </source>
</evidence>
<evidence type="ECO:0000256" key="7">
    <source>
        <dbReference type="ARBA" id="ARBA00023295"/>
    </source>
</evidence>
<dbReference type="RefSeq" id="WP_091672764.1">
    <property type="nucleotide sequence ID" value="NZ_FOKG01000006.1"/>
</dbReference>
<dbReference type="PRINTS" id="PR00131">
    <property type="entry name" value="GLHYDRLASE1"/>
</dbReference>
<dbReference type="EC" id="3.2.1.21" evidence="3 12"/>
<dbReference type="PROSITE" id="PS00572">
    <property type="entry name" value="GLYCOSYL_HYDROL_F1_1"/>
    <property type="match status" value="1"/>
</dbReference>
<dbReference type="InterPro" id="IPR017736">
    <property type="entry name" value="Glyco_hydro_1_beta-glucosidase"/>
</dbReference>
<organism evidence="13 14">
    <name type="scientific">Amycolatopsis marina</name>
    <dbReference type="NCBI Taxonomy" id="490629"/>
    <lineage>
        <taxon>Bacteria</taxon>
        <taxon>Bacillati</taxon>
        <taxon>Actinomycetota</taxon>
        <taxon>Actinomycetes</taxon>
        <taxon>Pseudonocardiales</taxon>
        <taxon>Pseudonocardiaceae</taxon>
        <taxon>Amycolatopsis</taxon>
    </lineage>
</organism>
<dbReference type="GO" id="GO:0008422">
    <property type="term" value="F:beta-glucosidase activity"/>
    <property type="evidence" value="ECO:0007669"/>
    <property type="project" value="UniProtKB-EC"/>
</dbReference>
<dbReference type="PANTHER" id="PTHR10353">
    <property type="entry name" value="GLYCOSYL HYDROLASE"/>
    <property type="match status" value="1"/>
</dbReference>
<name>A0A1I0Z1D1_9PSEU</name>
<evidence type="ECO:0000256" key="2">
    <source>
        <dbReference type="ARBA" id="ARBA00010838"/>
    </source>
</evidence>